<dbReference type="AlphaFoldDB" id="A0A4Z2EXL8"/>
<proteinExistence type="predicted"/>
<reference evidence="1 2" key="1">
    <citation type="submission" date="2019-03" db="EMBL/GenBank/DDBJ databases">
        <title>First draft genome of Liparis tanakae, snailfish: a comprehensive survey of snailfish specific genes.</title>
        <authorList>
            <person name="Kim W."/>
            <person name="Song I."/>
            <person name="Jeong J.-H."/>
            <person name="Kim D."/>
            <person name="Kim S."/>
            <person name="Ryu S."/>
            <person name="Song J.Y."/>
            <person name="Lee S.K."/>
        </authorList>
    </citation>
    <scope>NUCLEOTIDE SEQUENCE [LARGE SCALE GENOMIC DNA]</scope>
    <source>
        <tissue evidence="1">Muscle</tissue>
    </source>
</reference>
<accession>A0A4Z2EXL8</accession>
<dbReference type="EMBL" id="SRLO01002162">
    <property type="protein sequence ID" value="TNN33687.1"/>
    <property type="molecule type" value="Genomic_DNA"/>
</dbReference>
<name>A0A4Z2EXL8_9TELE</name>
<keyword evidence="2" id="KW-1185">Reference proteome</keyword>
<organism evidence="1 2">
    <name type="scientific">Liparis tanakae</name>
    <name type="common">Tanaka's snailfish</name>
    <dbReference type="NCBI Taxonomy" id="230148"/>
    <lineage>
        <taxon>Eukaryota</taxon>
        <taxon>Metazoa</taxon>
        <taxon>Chordata</taxon>
        <taxon>Craniata</taxon>
        <taxon>Vertebrata</taxon>
        <taxon>Euteleostomi</taxon>
        <taxon>Actinopterygii</taxon>
        <taxon>Neopterygii</taxon>
        <taxon>Teleostei</taxon>
        <taxon>Neoteleostei</taxon>
        <taxon>Acanthomorphata</taxon>
        <taxon>Eupercaria</taxon>
        <taxon>Perciformes</taxon>
        <taxon>Cottioidei</taxon>
        <taxon>Cottales</taxon>
        <taxon>Liparidae</taxon>
        <taxon>Liparis</taxon>
    </lineage>
</organism>
<evidence type="ECO:0000313" key="1">
    <source>
        <dbReference type="EMBL" id="TNN33687.1"/>
    </source>
</evidence>
<comment type="caution">
    <text evidence="1">The sequence shown here is derived from an EMBL/GenBank/DDBJ whole genome shotgun (WGS) entry which is preliminary data.</text>
</comment>
<protein>
    <submittedName>
        <fullName evidence="1">Uncharacterized protein</fullName>
    </submittedName>
</protein>
<gene>
    <name evidence="1" type="ORF">EYF80_056151</name>
</gene>
<dbReference type="Proteomes" id="UP000314294">
    <property type="component" value="Unassembled WGS sequence"/>
</dbReference>
<sequence length="62" mass="7388">MQTCNSPYNDTQDNTHRIYLMEVTRRYSIPALCELLEKMRVKDLKEVLRPQRWALPGLKSVH</sequence>
<evidence type="ECO:0000313" key="2">
    <source>
        <dbReference type="Proteomes" id="UP000314294"/>
    </source>
</evidence>